<keyword evidence="2" id="KW-0732">Signal</keyword>
<feature type="signal peptide" evidence="2">
    <location>
        <begin position="1"/>
        <end position="20"/>
    </location>
</feature>
<feature type="compositionally biased region" description="Low complexity" evidence="1">
    <location>
        <begin position="107"/>
        <end position="119"/>
    </location>
</feature>
<organism evidence="3 4">
    <name type="scientific">Paraphaeosphaeria sporulosa</name>
    <dbReference type="NCBI Taxonomy" id="1460663"/>
    <lineage>
        <taxon>Eukaryota</taxon>
        <taxon>Fungi</taxon>
        <taxon>Dikarya</taxon>
        <taxon>Ascomycota</taxon>
        <taxon>Pezizomycotina</taxon>
        <taxon>Dothideomycetes</taxon>
        <taxon>Pleosporomycetidae</taxon>
        <taxon>Pleosporales</taxon>
        <taxon>Massarineae</taxon>
        <taxon>Didymosphaeriaceae</taxon>
        <taxon>Paraphaeosphaeria</taxon>
    </lineage>
</organism>
<keyword evidence="4" id="KW-1185">Reference proteome</keyword>
<reference evidence="3 4" key="1">
    <citation type="submission" date="2016-05" db="EMBL/GenBank/DDBJ databases">
        <title>Comparative analysis of secretome profiles of manganese(II)-oxidizing ascomycete fungi.</title>
        <authorList>
            <consortium name="DOE Joint Genome Institute"/>
            <person name="Zeiner C.A."/>
            <person name="Purvine S.O."/>
            <person name="Zink E.M."/>
            <person name="Wu S."/>
            <person name="Pasa-Tolic L."/>
            <person name="Chaput D.L."/>
            <person name="Haridas S."/>
            <person name="Grigoriev I.V."/>
            <person name="Santelli C.M."/>
            <person name="Hansel C.M."/>
        </authorList>
    </citation>
    <scope>NUCLEOTIDE SEQUENCE [LARGE SCALE GENOMIC DNA]</scope>
    <source>
        <strain evidence="3 4">AP3s5-JAC2a</strain>
    </source>
</reference>
<proteinExistence type="predicted"/>
<feature type="compositionally biased region" description="Polar residues" evidence="1">
    <location>
        <begin position="90"/>
        <end position="102"/>
    </location>
</feature>
<evidence type="ECO:0000313" key="3">
    <source>
        <dbReference type="EMBL" id="OAG02977.1"/>
    </source>
</evidence>
<sequence length="153" mass="15574">MRYAACFYLVACAAAQLQYGQHTDAPGSNSPGSSSVITYMSSVYTISIFDPSNALTYGASKTTINRPSIETTESARHSHSSSSHKLGSSAVTKTQESSSATAPTLEASVSPSSSAASSVPPAPAEQTIGAASRIYSCGAGVMAGCVLAWIALL</sequence>
<accession>A0A177C895</accession>
<dbReference type="Proteomes" id="UP000077069">
    <property type="component" value="Unassembled WGS sequence"/>
</dbReference>
<dbReference type="GeneID" id="28762530"/>
<dbReference type="RefSeq" id="XP_018033342.1">
    <property type="nucleotide sequence ID" value="XM_018179044.1"/>
</dbReference>
<dbReference type="OrthoDB" id="3800411at2759"/>
<protein>
    <submittedName>
        <fullName evidence="3">Uncharacterized protein</fullName>
    </submittedName>
</protein>
<evidence type="ECO:0000256" key="1">
    <source>
        <dbReference type="SAM" id="MobiDB-lite"/>
    </source>
</evidence>
<name>A0A177C895_9PLEO</name>
<evidence type="ECO:0000313" key="4">
    <source>
        <dbReference type="Proteomes" id="UP000077069"/>
    </source>
</evidence>
<evidence type="ECO:0000256" key="2">
    <source>
        <dbReference type="SAM" id="SignalP"/>
    </source>
</evidence>
<dbReference type="InParanoid" id="A0A177C895"/>
<feature type="compositionally biased region" description="Low complexity" evidence="1">
    <location>
        <begin position="80"/>
        <end position="89"/>
    </location>
</feature>
<gene>
    <name evidence="3" type="ORF">CC84DRAFT_1166758</name>
</gene>
<feature type="region of interest" description="Disordered" evidence="1">
    <location>
        <begin position="67"/>
        <end position="123"/>
    </location>
</feature>
<feature type="chain" id="PRO_5008057934" evidence="2">
    <location>
        <begin position="21"/>
        <end position="153"/>
    </location>
</feature>
<dbReference type="AlphaFoldDB" id="A0A177C895"/>
<dbReference type="EMBL" id="KV441555">
    <property type="protein sequence ID" value="OAG02977.1"/>
    <property type="molecule type" value="Genomic_DNA"/>
</dbReference>